<gene>
    <name evidence="2" type="ORF">GPUH_LOCUS15088</name>
</gene>
<protein>
    <submittedName>
        <fullName evidence="2 4">Uncharacterized protein</fullName>
    </submittedName>
</protein>
<evidence type="ECO:0000256" key="1">
    <source>
        <dbReference type="SAM" id="MobiDB-lite"/>
    </source>
</evidence>
<evidence type="ECO:0000313" key="2">
    <source>
        <dbReference type="EMBL" id="VDN25340.1"/>
    </source>
</evidence>
<feature type="compositionally biased region" description="Low complexity" evidence="1">
    <location>
        <begin position="35"/>
        <end position="53"/>
    </location>
</feature>
<dbReference type="AlphaFoldDB" id="A0A183E297"/>
<dbReference type="Proteomes" id="UP000271098">
    <property type="component" value="Unassembled WGS sequence"/>
</dbReference>
<feature type="compositionally biased region" description="Low complexity" evidence="1">
    <location>
        <begin position="174"/>
        <end position="183"/>
    </location>
</feature>
<proteinExistence type="predicted"/>
<reference evidence="2 3" key="2">
    <citation type="submission" date="2018-11" db="EMBL/GenBank/DDBJ databases">
        <authorList>
            <consortium name="Pathogen Informatics"/>
        </authorList>
    </citation>
    <scope>NUCLEOTIDE SEQUENCE [LARGE SCALE GENOMIC DNA]</scope>
</reference>
<feature type="compositionally biased region" description="Basic and acidic residues" evidence="1">
    <location>
        <begin position="209"/>
        <end position="218"/>
    </location>
</feature>
<feature type="region of interest" description="Disordered" evidence="1">
    <location>
        <begin position="96"/>
        <end position="229"/>
    </location>
</feature>
<evidence type="ECO:0000313" key="4">
    <source>
        <dbReference type="WBParaSite" id="GPUH_0001510801-mRNA-1"/>
    </source>
</evidence>
<keyword evidence="3" id="KW-1185">Reference proteome</keyword>
<sequence>MKRRGKSISPTERYASFTGNTIPATLPSTLTVSDNASSHTFSASSSEALVSAEEQSKNVDLSSESIPSDDILHVDSTTTDDSKASWNNVLFRGQAESAAAQETTGSVDDGTAILETSTLGSTSDKAPVTQDEDTVDGAEVNEPLPAQEDIDASAAVKSTAEYKGSDEEESPQGLEAELALLQLKQEENTQNRELASQQGDNQARVNNDNGEHHEEAASRTENLSAEDDEGIRQPTAGALHTFQEGWFHIVYYAVIYQKEFFQDV</sequence>
<name>A0A183E297_9BILA</name>
<organism evidence="4">
    <name type="scientific">Gongylonema pulchrum</name>
    <dbReference type="NCBI Taxonomy" id="637853"/>
    <lineage>
        <taxon>Eukaryota</taxon>
        <taxon>Metazoa</taxon>
        <taxon>Ecdysozoa</taxon>
        <taxon>Nematoda</taxon>
        <taxon>Chromadorea</taxon>
        <taxon>Rhabditida</taxon>
        <taxon>Spirurina</taxon>
        <taxon>Spiruromorpha</taxon>
        <taxon>Spiruroidea</taxon>
        <taxon>Gongylonematidae</taxon>
        <taxon>Gongylonema</taxon>
    </lineage>
</organism>
<feature type="region of interest" description="Disordered" evidence="1">
    <location>
        <begin position="35"/>
        <end position="84"/>
    </location>
</feature>
<feature type="compositionally biased region" description="Polar residues" evidence="1">
    <location>
        <begin position="114"/>
        <end position="124"/>
    </location>
</feature>
<accession>A0A183E297</accession>
<feature type="compositionally biased region" description="Polar residues" evidence="1">
    <location>
        <begin position="191"/>
        <end position="208"/>
    </location>
</feature>
<dbReference type="EMBL" id="UYRT01082015">
    <property type="protein sequence ID" value="VDN25340.1"/>
    <property type="molecule type" value="Genomic_DNA"/>
</dbReference>
<feature type="region of interest" description="Disordered" evidence="1">
    <location>
        <begin position="1"/>
        <end position="20"/>
    </location>
</feature>
<evidence type="ECO:0000313" key="3">
    <source>
        <dbReference type="Proteomes" id="UP000271098"/>
    </source>
</evidence>
<reference evidence="4" key="1">
    <citation type="submission" date="2016-06" db="UniProtKB">
        <authorList>
            <consortium name="WormBaseParasite"/>
        </authorList>
    </citation>
    <scope>IDENTIFICATION</scope>
</reference>
<dbReference type="WBParaSite" id="GPUH_0001510801-mRNA-1">
    <property type="protein sequence ID" value="GPUH_0001510801-mRNA-1"/>
    <property type="gene ID" value="GPUH_0001510801"/>
</dbReference>
<feature type="compositionally biased region" description="Polar residues" evidence="1">
    <location>
        <begin position="75"/>
        <end position="84"/>
    </location>
</feature>